<feature type="signal peptide" evidence="5">
    <location>
        <begin position="1"/>
        <end position="21"/>
    </location>
</feature>
<feature type="domain" description="Glycosyl hydrolase family 32 C-terminal" evidence="7">
    <location>
        <begin position="399"/>
        <end position="528"/>
    </location>
</feature>
<evidence type="ECO:0000313" key="8">
    <source>
        <dbReference type="EMBL" id="AXY23662.1"/>
    </source>
</evidence>
<dbReference type="AlphaFoldDB" id="A0A347WFL9"/>
<dbReference type="PANTHER" id="PTHR42800:SF1">
    <property type="entry name" value="EXOINULINASE INUD (AFU_ORTHOLOGUE AFUA_5G00480)"/>
    <property type="match status" value="1"/>
</dbReference>
<evidence type="ECO:0000259" key="6">
    <source>
        <dbReference type="Pfam" id="PF00251"/>
    </source>
</evidence>
<feature type="domain" description="Glycosyl hydrolase family 32 N-terminal" evidence="6">
    <location>
        <begin position="45"/>
        <end position="362"/>
    </location>
</feature>
<evidence type="ECO:0000256" key="1">
    <source>
        <dbReference type="ARBA" id="ARBA00009902"/>
    </source>
</evidence>
<dbReference type="Pfam" id="PF08244">
    <property type="entry name" value="Glyco_hydro_32C"/>
    <property type="match status" value="1"/>
</dbReference>
<accession>A0A347WFL9</accession>
<dbReference type="SUPFAM" id="SSF75005">
    <property type="entry name" value="Arabinanase/levansucrase/invertase"/>
    <property type="match status" value="1"/>
</dbReference>
<dbReference type="EC" id="3.2.1.80" evidence="8"/>
<keyword evidence="9" id="KW-1185">Reference proteome</keyword>
<sequence>MKKKVILMTLFCAAMTGSDMAAQKADAAPPAVQPGETSQWRPMLHYAPRQYWMNDPNGPVFYKGVYHLFYQYNPMAAEWGNMSWGHATSTDLLHWQEHKVAMISNAERDVFSGSVVVDRDNTSGLGTVENPAMVALYTSVFKAGTGHEPGVQAQSLAYSRDGGYTWQAYKKDPVLTLAPASKNFRDPSVTWYAPGKYWVMTAVVADAPVIKLYKSDNLIDWTFLSDFGPAGFVRPGMLWEMPSLFALPLDGDTARQKWVMMIGVNPSSIAGGSGTAYFVGSFDGTTFQAENLPPAGSDPSAYNWGDHGADRYAVMLFSGRPTGAPLTIGWMNNWDYATAVPTAPWKGQMTLPMTASLKTVSGRPQLCFAPDAHYTALVAKHPSHSFSALKLDAEQRVLPDAARGDVLDIQLEIQAKGAKKAGVVVRASADGTTGTRIVYDFEHHTLSLDRSRSGKTDFSPHFSPVHIVNMSADQAMSAHIIVDRSSVEVLALDGSVVMTDLIFPPAGADHVIAFAEGGSAEFKQLRITPLSDGIASE</sequence>
<dbReference type="SUPFAM" id="SSF49899">
    <property type="entry name" value="Concanavalin A-like lectins/glucanases"/>
    <property type="match status" value="1"/>
</dbReference>
<keyword evidence="3 4" id="KW-0326">Glycosidase</keyword>
<dbReference type="GO" id="GO:0004575">
    <property type="term" value="F:sucrose alpha-glucosidase activity"/>
    <property type="evidence" value="ECO:0007669"/>
    <property type="project" value="TreeGrafter"/>
</dbReference>
<name>A0A347WFL9_9PROT</name>
<dbReference type="CDD" id="cd18622">
    <property type="entry name" value="GH32_Inu-like"/>
    <property type="match status" value="1"/>
</dbReference>
<evidence type="ECO:0000313" key="9">
    <source>
        <dbReference type="Proteomes" id="UP000264120"/>
    </source>
</evidence>
<proteinExistence type="inferred from homology"/>
<gene>
    <name evidence="8" type="primary">sacC</name>
    <name evidence="8" type="ORF">CD178_02916</name>
</gene>
<dbReference type="PROSITE" id="PS00609">
    <property type="entry name" value="GLYCOSYL_HYDROL_F32"/>
    <property type="match status" value="1"/>
</dbReference>
<reference evidence="8 9" key="1">
    <citation type="submission" date="2017-08" db="EMBL/GenBank/DDBJ databases">
        <title>Complete genome sequence of Gluconacetobacter saccharivorans CV1 isolated from Fermented Vinegar.</title>
        <authorList>
            <person name="Kim S.-Y."/>
        </authorList>
    </citation>
    <scope>NUCLEOTIDE SEQUENCE [LARGE SCALE GENOMIC DNA]</scope>
    <source>
        <strain evidence="8 9">CV1</strain>
    </source>
</reference>
<dbReference type="EMBL" id="CP023036">
    <property type="protein sequence ID" value="AXY23662.1"/>
    <property type="molecule type" value="Genomic_DNA"/>
</dbReference>
<evidence type="ECO:0000256" key="3">
    <source>
        <dbReference type="ARBA" id="ARBA00023295"/>
    </source>
</evidence>
<evidence type="ECO:0000256" key="5">
    <source>
        <dbReference type="SAM" id="SignalP"/>
    </source>
</evidence>
<dbReference type="InterPro" id="IPR013189">
    <property type="entry name" value="Glyco_hydro_32_C"/>
</dbReference>
<feature type="chain" id="PRO_5017030268" evidence="5">
    <location>
        <begin position="22"/>
        <end position="537"/>
    </location>
</feature>
<dbReference type="GO" id="GO:0005987">
    <property type="term" value="P:sucrose catabolic process"/>
    <property type="evidence" value="ECO:0007669"/>
    <property type="project" value="TreeGrafter"/>
</dbReference>
<evidence type="ECO:0000256" key="2">
    <source>
        <dbReference type="ARBA" id="ARBA00022801"/>
    </source>
</evidence>
<protein>
    <submittedName>
        <fullName evidence="8">Levanase</fullName>
        <ecNumber evidence="8">3.2.1.80</ecNumber>
    </submittedName>
</protein>
<dbReference type="GO" id="GO:0005737">
    <property type="term" value="C:cytoplasm"/>
    <property type="evidence" value="ECO:0007669"/>
    <property type="project" value="TreeGrafter"/>
</dbReference>
<dbReference type="Proteomes" id="UP000264120">
    <property type="component" value="Chromosome"/>
</dbReference>
<dbReference type="InterPro" id="IPR013148">
    <property type="entry name" value="Glyco_hydro_32_N"/>
</dbReference>
<evidence type="ECO:0000259" key="7">
    <source>
        <dbReference type="Pfam" id="PF08244"/>
    </source>
</evidence>
<dbReference type="InterPro" id="IPR018053">
    <property type="entry name" value="Glyco_hydro_32_AS"/>
</dbReference>
<evidence type="ECO:0000256" key="4">
    <source>
        <dbReference type="RuleBase" id="RU362110"/>
    </source>
</evidence>
<keyword evidence="5" id="KW-0732">Signal</keyword>
<dbReference type="InterPro" id="IPR023296">
    <property type="entry name" value="Glyco_hydro_beta-prop_sf"/>
</dbReference>
<dbReference type="Gene3D" id="2.60.120.560">
    <property type="entry name" value="Exo-inulinase, domain 1"/>
    <property type="match status" value="1"/>
</dbReference>
<keyword evidence="2 4" id="KW-0378">Hydrolase</keyword>
<dbReference type="SMART" id="SM00640">
    <property type="entry name" value="Glyco_32"/>
    <property type="match status" value="1"/>
</dbReference>
<dbReference type="Gene3D" id="2.115.10.20">
    <property type="entry name" value="Glycosyl hydrolase domain, family 43"/>
    <property type="match status" value="1"/>
</dbReference>
<comment type="similarity">
    <text evidence="1 4">Belongs to the glycosyl hydrolase 32 family.</text>
</comment>
<dbReference type="GO" id="GO:0051669">
    <property type="term" value="F:fructan beta-fructosidase activity"/>
    <property type="evidence" value="ECO:0007669"/>
    <property type="project" value="UniProtKB-EC"/>
</dbReference>
<dbReference type="InterPro" id="IPR013320">
    <property type="entry name" value="ConA-like_dom_sf"/>
</dbReference>
<dbReference type="PANTHER" id="PTHR42800">
    <property type="entry name" value="EXOINULINASE INUD (AFU_ORTHOLOGUE AFUA_5G00480)"/>
    <property type="match status" value="1"/>
</dbReference>
<dbReference type="Pfam" id="PF00251">
    <property type="entry name" value="Glyco_hydro_32N"/>
    <property type="match status" value="1"/>
</dbReference>
<organism evidence="8 9">
    <name type="scientific">Komagataeibacter saccharivorans</name>
    <dbReference type="NCBI Taxonomy" id="265959"/>
    <lineage>
        <taxon>Bacteria</taxon>
        <taxon>Pseudomonadati</taxon>
        <taxon>Pseudomonadota</taxon>
        <taxon>Alphaproteobacteria</taxon>
        <taxon>Acetobacterales</taxon>
        <taxon>Acetobacteraceae</taxon>
        <taxon>Komagataeibacter</taxon>
    </lineage>
</organism>
<dbReference type="KEGG" id="ksc:CD178_02916"/>
<dbReference type="InterPro" id="IPR001362">
    <property type="entry name" value="Glyco_hydro_32"/>
</dbReference>